<keyword evidence="7" id="KW-1185">Reference proteome</keyword>
<gene>
    <name evidence="6" type="ORF">SEMRO_43_G026340.1</name>
</gene>
<evidence type="ECO:0000256" key="2">
    <source>
        <dbReference type="ARBA" id="ARBA00022771"/>
    </source>
</evidence>
<name>A0A9N8D8U4_9STRA</name>
<reference evidence="6" key="1">
    <citation type="submission" date="2020-06" db="EMBL/GenBank/DDBJ databases">
        <authorList>
            <consortium name="Plant Systems Biology data submission"/>
        </authorList>
    </citation>
    <scope>NUCLEOTIDE SEQUENCE</scope>
    <source>
        <strain evidence="6">D6</strain>
    </source>
</reference>
<dbReference type="SUPFAM" id="SSF144232">
    <property type="entry name" value="HIT/MYND zinc finger-like"/>
    <property type="match status" value="1"/>
</dbReference>
<dbReference type="InterPro" id="IPR002893">
    <property type="entry name" value="Znf_MYND"/>
</dbReference>
<dbReference type="PROSITE" id="PS50865">
    <property type="entry name" value="ZF_MYND_2"/>
    <property type="match status" value="1"/>
</dbReference>
<dbReference type="AlphaFoldDB" id="A0A9N8D8U4"/>
<dbReference type="Gene3D" id="6.10.140.2220">
    <property type="match status" value="1"/>
</dbReference>
<keyword evidence="3" id="KW-0862">Zinc</keyword>
<evidence type="ECO:0000313" key="6">
    <source>
        <dbReference type="EMBL" id="CAB9498707.1"/>
    </source>
</evidence>
<feature type="domain" description="MYND-type" evidence="5">
    <location>
        <begin position="75"/>
        <end position="116"/>
    </location>
</feature>
<sequence>MFRSMNNVIATCDAAGEEEKSHMLPSEHETAGDSMMKLCHFANELMFSMRDDYVVGKWDPDHFVVLVSPVPGDQCDCCSEEKSIHDMRVCGHCRVTYYCTEECQNKHWQHVHHKLCRKKGEFRCGDIVQTLEPFGSVSFGKYCQIVSPAKKQSKAGNLWLVSDPKGEDTCIISADKLRVDSLVVRGLMGEEDIGVLDSMVKEMQEENGKDTDPPETISISDLYVWSLENVD</sequence>
<proteinExistence type="predicted"/>
<protein>
    <recommendedName>
        <fullName evidence="5">MYND-type domain-containing protein</fullName>
    </recommendedName>
</protein>
<keyword evidence="1" id="KW-0479">Metal-binding</keyword>
<dbReference type="GO" id="GO:0008270">
    <property type="term" value="F:zinc ion binding"/>
    <property type="evidence" value="ECO:0007669"/>
    <property type="project" value="UniProtKB-KW"/>
</dbReference>
<comment type="caution">
    <text evidence="6">The sequence shown here is derived from an EMBL/GenBank/DDBJ whole genome shotgun (WGS) entry which is preliminary data.</text>
</comment>
<dbReference type="OrthoDB" id="341421at2759"/>
<evidence type="ECO:0000313" key="7">
    <source>
        <dbReference type="Proteomes" id="UP001153069"/>
    </source>
</evidence>
<organism evidence="6 7">
    <name type="scientific">Seminavis robusta</name>
    <dbReference type="NCBI Taxonomy" id="568900"/>
    <lineage>
        <taxon>Eukaryota</taxon>
        <taxon>Sar</taxon>
        <taxon>Stramenopiles</taxon>
        <taxon>Ochrophyta</taxon>
        <taxon>Bacillariophyta</taxon>
        <taxon>Bacillariophyceae</taxon>
        <taxon>Bacillariophycidae</taxon>
        <taxon>Naviculales</taxon>
        <taxon>Naviculaceae</taxon>
        <taxon>Seminavis</taxon>
    </lineage>
</organism>
<dbReference type="PROSITE" id="PS01360">
    <property type="entry name" value="ZF_MYND_1"/>
    <property type="match status" value="1"/>
</dbReference>
<evidence type="ECO:0000256" key="4">
    <source>
        <dbReference type="PROSITE-ProRule" id="PRU00134"/>
    </source>
</evidence>
<evidence type="ECO:0000256" key="3">
    <source>
        <dbReference type="ARBA" id="ARBA00022833"/>
    </source>
</evidence>
<dbReference type="Pfam" id="PF01753">
    <property type="entry name" value="zf-MYND"/>
    <property type="match status" value="1"/>
</dbReference>
<evidence type="ECO:0000259" key="5">
    <source>
        <dbReference type="PROSITE" id="PS50865"/>
    </source>
</evidence>
<dbReference type="Proteomes" id="UP001153069">
    <property type="component" value="Unassembled WGS sequence"/>
</dbReference>
<keyword evidence="2 4" id="KW-0863">Zinc-finger</keyword>
<evidence type="ECO:0000256" key="1">
    <source>
        <dbReference type="ARBA" id="ARBA00022723"/>
    </source>
</evidence>
<dbReference type="EMBL" id="CAICTM010000043">
    <property type="protein sequence ID" value="CAB9498707.1"/>
    <property type="molecule type" value="Genomic_DNA"/>
</dbReference>
<accession>A0A9N8D8U4</accession>